<proteinExistence type="predicted"/>
<reference evidence="2" key="2">
    <citation type="submission" date="2025-08" db="UniProtKB">
        <authorList>
            <consortium name="RefSeq"/>
        </authorList>
    </citation>
    <scope>IDENTIFICATION</scope>
</reference>
<sequence length="139" mass="15960">MPFIKFLQTNNILIYENPRDIVIPSSNDIEMIIAPVLDVESIIRKLMINNPEIISILPCTNSKALEVFSALKWCTQKQKCGKECPFNTELFHNHHRLKEVSSCNGAVEEGTASIWYSWLKSTSLIDQATNLMLTWEFRT</sequence>
<keyword evidence="1" id="KW-1185">Reference proteome</keyword>
<dbReference type="GeneID" id="114075331"/>
<organism evidence="1 2">
    <name type="scientific">Solanum pennellii</name>
    <name type="common">Tomato</name>
    <name type="synonym">Lycopersicon pennellii</name>
    <dbReference type="NCBI Taxonomy" id="28526"/>
    <lineage>
        <taxon>Eukaryota</taxon>
        <taxon>Viridiplantae</taxon>
        <taxon>Streptophyta</taxon>
        <taxon>Embryophyta</taxon>
        <taxon>Tracheophyta</taxon>
        <taxon>Spermatophyta</taxon>
        <taxon>Magnoliopsida</taxon>
        <taxon>eudicotyledons</taxon>
        <taxon>Gunneridae</taxon>
        <taxon>Pentapetalae</taxon>
        <taxon>asterids</taxon>
        <taxon>lamiids</taxon>
        <taxon>Solanales</taxon>
        <taxon>Solanaceae</taxon>
        <taxon>Solanoideae</taxon>
        <taxon>Solaneae</taxon>
        <taxon>Solanum</taxon>
        <taxon>Solanum subgen. Lycopersicon</taxon>
    </lineage>
</organism>
<name>A0ABM1V1J5_SOLPN</name>
<evidence type="ECO:0000313" key="1">
    <source>
        <dbReference type="Proteomes" id="UP000694930"/>
    </source>
</evidence>
<gene>
    <name evidence="2" type="primary">LOC114075331</name>
</gene>
<evidence type="ECO:0000313" key="2">
    <source>
        <dbReference type="RefSeq" id="XP_027769613.1"/>
    </source>
</evidence>
<accession>A0ABM1V1J5</accession>
<protein>
    <submittedName>
        <fullName evidence="2">Uncharacterized protein LOC114075331</fullName>
    </submittedName>
</protein>
<reference evidence="1" key="1">
    <citation type="journal article" date="2014" name="Nat. Genet.">
        <title>The genome of the stress-tolerant wild tomato species Solanum pennellii.</title>
        <authorList>
            <person name="Bolger A."/>
            <person name="Scossa F."/>
            <person name="Bolger M.E."/>
            <person name="Lanz C."/>
            <person name="Maumus F."/>
            <person name="Tohge T."/>
            <person name="Quesneville H."/>
            <person name="Alseekh S."/>
            <person name="Sorensen I."/>
            <person name="Lichtenstein G."/>
            <person name="Fich E.A."/>
            <person name="Conte M."/>
            <person name="Keller H."/>
            <person name="Schneeberger K."/>
            <person name="Schwacke R."/>
            <person name="Ofner I."/>
            <person name="Vrebalov J."/>
            <person name="Xu Y."/>
            <person name="Osorio S."/>
            <person name="Aflitos S.A."/>
            <person name="Schijlen E."/>
            <person name="Jimenez-Gomez J.M."/>
            <person name="Ryngajllo M."/>
            <person name="Kimura S."/>
            <person name="Kumar R."/>
            <person name="Koenig D."/>
            <person name="Headland L.R."/>
            <person name="Maloof J.N."/>
            <person name="Sinha N."/>
            <person name="van Ham R.C."/>
            <person name="Lankhorst R.K."/>
            <person name="Mao L."/>
            <person name="Vogel A."/>
            <person name="Arsova B."/>
            <person name="Panstruga R."/>
            <person name="Fei Z."/>
            <person name="Rose J.K."/>
            <person name="Zamir D."/>
            <person name="Carrari F."/>
            <person name="Giovannoni J.J."/>
            <person name="Weigel D."/>
            <person name="Usadel B."/>
            <person name="Fernie A.R."/>
        </authorList>
    </citation>
    <scope>NUCLEOTIDE SEQUENCE [LARGE SCALE GENOMIC DNA]</scope>
    <source>
        <strain evidence="1">cv. LA0716</strain>
    </source>
</reference>
<dbReference type="RefSeq" id="XP_027769613.1">
    <property type="nucleotide sequence ID" value="XM_027913812.1"/>
</dbReference>
<dbReference type="Proteomes" id="UP000694930">
    <property type="component" value="Chromosome 12"/>
</dbReference>